<sequence length="268" mass="28044">MSAPGHATGDATGTAAGGAGTLRLLSWNVRSLRDDVGAVVEVLRDLRPDVVCLQEAPRFGRWRHALSELARRSELYVTCGGATTTGPALLTSLAVDVRGTYEARLSRTPRLRHRLHRRGLAAARLRLRGAEWLVASTHLGLDAGERARHAAEVAGRLAAWRGDGSAAVVLAGDLNEAPGGPVWSLLAGDDAVVPGLGLRDARAAAPDGGDLTFPARAPRRRIDAVLAGGARVDGCGVPEHLDPDLLARATDHRPVLARLTAARPAAGE</sequence>
<dbReference type="SUPFAM" id="SSF56219">
    <property type="entry name" value="DNase I-like"/>
    <property type="match status" value="1"/>
</dbReference>
<evidence type="ECO:0000313" key="3">
    <source>
        <dbReference type="Proteomes" id="UP000265614"/>
    </source>
</evidence>
<dbReference type="OrthoDB" id="3820230at2"/>
<organism evidence="2 3">
    <name type="scientific">Vallicoccus soli</name>
    <dbReference type="NCBI Taxonomy" id="2339232"/>
    <lineage>
        <taxon>Bacteria</taxon>
        <taxon>Bacillati</taxon>
        <taxon>Actinomycetota</taxon>
        <taxon>Actinomycetes</taxon>
        <taxon>Motilibacterales</taxon>
        <taxon>Vallicoccaceae</taxon>
        <taxon>Vallicoccus</taxon>
    </lineage>
</organism>
<protein>
    <submittedName>
        <fullName evidence="2">Endonuclease</fullName>
    </submittedName>
</protein>
<proteinExistence type="predicted"/>
<dbReference type="GO" id="GO:0004519">
    <property type="term" value="F:endonuclease activity"/>
    <property type="evidence" value="ECO:0007669"/>
    <property type="project" value="UniProtKB-KW"/>
</dbReference>
<keyword evidence="2" id="KW-0378">Hydrolase</keyword>
<evidence type="ECO:0000313" key="2">
    <source>
        <dbReference type="EMBL" id="RJK96880.1"/>
    </source>
</evidence>
<comment type="caution">
    <text evidence="2">The sequence shown here is derived from an EMBL/GenBank/DDBJ whole genome shotgun (WGS) entry which is preliminary data.</text>
</comment>
<dbReference type="InterPro" id="IPR036691">
    <property type="entry name" value="Endo/exonu/phosph_ase_sf"/>
</dbReference>
<dbReference type="InterPro" id="IPR005135">
    <property type="entry name" value="Endo/exonuclease/phosphatase"/>
</dbReference>
<name>A0A3A3YYS0_9ACTN</name>
<dbReference type="PANTHER" id="PTHR14859:SF15">
    <property type="entry name" value="ENDONUCLEASE_EXONUCLEASE_PHOSPHATASE DOMAIN-CONTAINING PROTEIN"/>
    <property type="match status" value="1"/>
</dbReference>
<accession>A0A3A3YYS0</accession>
<dbReference type="Proteomes" id="UP000265614">
    <property type="component" value="Unassembled WGS sequence"/>
</dbReference>
<dbReference type="EMBL" id="QZEZ01000002">
    <property type="protein sequence ID" value="RJK96880.1"/>
    <property type="molecule type" value="Genomic_DNA"/>
</dbReference>
<dbReference type="Pfam" id="PF03372">
    <property type="entry name" value="Exo_endo_phos"/>
    <property type="match status" value="1"/>
</dbReference>
<keyword evidence="2" id="KW-0540">Nuclease</keyword>
<feature type="domain" description="Endonuclease/exonuclease/phosphatase" evidence="1">
    <location>
        <begin position="25"/>
        <end position="252"/>
    </location>
</feature>
<reference evidence="2 3" key="1">
    <citation type="submission" date="2018-09" db="EMBL/GenBank/DDBJ databases">
        <title>YIM 75000 draft genome.</title>
        <authorList>
            <person name="Tang S."/>
            <person name="Feng Y."/>
        </authorList>
    </citation>
    <scope>NUCLEOTIDE SEQUENCE [LARGE SCALE GENOMIC DNA]</scope>
    <source>
        <strain evidence="2 3">YIM 75000</strain>
    </source>
</reference>
<dbReference type="GO" id="GO:0006506">
    <property type="term" value="P:GPI anchor biosynthetic process"/>
    <property type="evidence" value="ECO:0007669"/>
    <property type="project" value="TreeGrafter"/>
</dbReference>
<dbReference type="PANTHER" id="PTHR14859">
    <property type="entry name" value="CALCOFLUOR WHITE HYPERSENSITIVE PROTEIN PRECURSOR"/>
    <property type="match status" value="1"/>
</dbReference>
<dbReference type="RefSeq" id="WP_119949596.1">
    <property type="nucleotide sequence ID" value="NZ_QZEZ01000002.1"/>
</dbReference>
<evidence type="ECO:0000259" key="1">
    <source>
        <dbReference type="Pfam" id="PF03372"/>
    </source>
</evidence>
<dbReference type="AlphaFoldDB" id="A0A3A3YYS0"/>
<dbReference type="Gene3D" id="3.60.10.10">
    <property type="entry name" value="Endonuclease/exonuclease/phosphatase"/>
    <property type="match status" value="1"/>
</dbReference>
<keyword evidence="2" id="KW-0255">Endonuclease</keyword>
<keyword evidence="3" id="KW-1185">Reference proteome</keyword>
<gene>
    <name evidence="2" type="ORF">D5H78_06400</name>
</gene>
<dbReference type="GO" id="GO:0016020">
    <property type="term" value="C:membrane"/>
    <property type="evidence" value="ECO:0007669"/>
    <property type="project" value="GOC"/>
</dbReference>
<dbReference type="InterPro" id="IPR051916">
    <property type="entry name" value="GPI-anchor_lipid_remodeler"/>
</dbReference>